<evidence type="ECO:0000256" key="1">
    <source>
        <dbReference type="SAM" id="MobiDB-lite"/>
    </source>
</evidence>
<organism evidence="2 3">
    <name type="scientific">Panicum miliaceum</name>
    <name type="common">Proso millet</name>
    <name type="synonym">Broomcorn millet</name>
    <dbReference type="NCBI Taxonomy" id="4540"/>
    <lineage>
        <taxon>Eukaryota</taxon>
        <taxon>Viridiplantae</taxon>
        <taxon>Streptophyta</taxon>
        <taxon>Embryophyta</taxon>
        <taxon>Tracheophyta</taxon>
        <taxon>Spermatophyta</taxon>
        <taxon>Magnoliopsida</taxon>
        <taxon>Liliopsida</taxon>
        <taxon>Poales</taxon>
        <taxon>Poaceae</taxon>
        <taxon>PACMAD clade</taxon>
        <taxon>Panicoideae</taxon>
        <taxon>Panicodae</taxon>
        <taxon>Paniceae</taxon>
        <taxon>Panicinae</taxon>
        <taxon>Panicum</taxon>
        <taxon>Panicum sect. Panicum</taxon>
    </lineage>
</organism>
<dbReference type="AlphaFoldDB" id="A0A3L6S9T3"/>
<feature type="compositionally biased region" description="Low complexity" evidence="1">
    <location>
        <begin position="117"/>
        <end position="126"/>
    </location>
</feature>
<keyword evidence="3" id="KW-1185">Reference proteome</keyword>
<sequence>MAGVGARCCSRRRGRTGTWGPRECERLLRPPARARAARRRERGGASEAARVGPWECRRAGKDARVDPSSGARGPTVARGGGRQGTGELRRHHQQRAVSSVLEQPTVWGRSGRRRTSRGPSGRRPSPAVVLGVPGLSTCSEMLWVKAFAGDLAVPMAAAS</sequence>
<proteinExistence type="predicted"/>
<reference evidence="3" key="1">
    <citation type="journal article" date="2019" name="Nat. Commun.">
        <title>The genome of broomcorn millet.</title>
        <authorList>
            <person name="Zou C."/>
            <person name="Miki D."/>
            <person name="Li D."/>
            <person name="Tang Q."/>
            <person name="Xiao L."/>
            <person name="Rajput S."/>
            <person name="Deng P."/>
            <person name="Jia W."/>
            <person name="Huang R."/>
            <person name="Zhang M."/>
            <person name="Sun Y."/>
            <person name="Hu J."/>
            <person name="Fu X."/>
            <person name="Schnable P.S."/>
            <person name="Li F."/>
            <person name="Zhang H."/>
            <person name="Feng B."/>
            <person name="Zhu X."/>
            <person name="Liu R."/>
            <person name="Schnable J.C."/>
            <person name="Zhu J.-K."/>
            <person name="Zhang H."/>
        </authorList>
    </citation>
    <scope>NUCLEOTIDE SEQUENCE [LARGE SCALE GENOMIC DNA]</scope>
</reference>
<accession>A0A3L6S9T3</accession>
<feature type="compositionally biased region" description="Basic and acidic residues" evidence="1">
    <location>
        <begin position="55"/>
        <end position="65"/>
    </location>
</feature>
<gene>
    <name evidence="2" type="ORF">C2845_PM02G01660</name>
</gene>
<evidence type="ECO:0000313" key="2">
    <source>
        <dbReference type="EMBL" id="RLN17787.1"/>
    </source>
</evidence>
<dbReference type="EMBL" id="PQIB02000005">
    <property type="protein sequence ID" value="RLN17787.1"/>
    <property type="molecule type" value="Genomic_DNA"/>
</dbReference>
<evidence type="ECO:0000313" key="3">
    <source>
        <dbReference type="Proteomes" id="UP000275267"/>
    </source>
</evidence>
<name>A0A3L6S9T3_PANMI</name>
<feature type="region of interest" description="Disordered" evidence="1">
    <location>
        <begin position="1"/>
        <end position="129"/>
    </location>
</feature>
<comment type="caution">
    <text evidence="2">The sequence shown here is derived from an EMBL/GenBank/DDBJ whole genome shotgun (WGS) entry which is preliminary data.</text>
</comment>
<protein>
    <submittedName>
        <fullName evidence="2">Uncharacterized protein</fullName>
    </submittedName>
</protein>
<dbReference type="Proteomes" id="UP000275267">
    <property type="component" value="Unassembled WGS sequence"/>
</dbReference>